<feature type="transmembrane region" description="Helical" evidence="1">
    <location>
        <begin position="16"/>
        <end position="35"/>
    </location>
</feature>
<accession>A0A146G1I3</accession>
<name>A0A146G1I3_TERSA</name>
<dbReference type="Proteomes" id="UP000076023">
    <property type="component" value="Unassembled WGS sequence"/>
</dbReference>
<evidence type="ECO:0000256" key="1">
    <source>
        <dbReference type="SAM" id="Phobius"/>
    </source>
</evidence>
<comment type="caution">
    <text evidence="2">The sequence shown here is derived from an EMBL/GenBank/DDBJ whole genome shotgun (WGS) entry which is preliminary data.</text>
</comment>
<keyword evidence="1" id="KW-0812">Transmembrane</keyword>
<evidence type="ECO:0000313" key="2">
    <source>
        <dbReference type="EMBL" id="GAT31695.1"/>
    </source>
</evidence>
<proteinExistence type="predicted"/>
<dbReference type="OrthoDB" id="9847190at2"/>
<dbReference type="RefSeq" id="WP_075077581.1">
    <property type="nucleotide sequence ID" value="NZ_BDCO01000002.1"/>
</dbReference>
<evidence type="ECO:0000313" key="3">
    <source>
        <dbReference type="Proteomes" id="UP000076023"/>
    </source>
</evidence>
<reference evidence="3" key="1">
    <citation type="journal article" date="2017" name="Genome Announc.">
        <title>Draft Genome Sequence of Terrimicrobium sacchariphilum NM-5T, a Facultative Anaerobic Soil Bacterium of the Class Spartobacteria.</title>
        <authorList>
            <person name="Qiu Y.L."/>
            <person name="Tourlousse D.M."/>
            <person name="Matsuura N."/>
            <person name="Ohashi A."/>
            <person name="Sekiguchi Y."/>
        </authorList>
    </citation>
    <scope>NUCLEOTIDE SEQUENCE [LARGE SCALE GENOMIC DNA]</scope>
    <source>
        <strain evidence="3">NM-5</strain>
    </source>
</reference>
<dbReference type="STRING" id="690879.TSACC_289"/>
<dbReference type="FunCoup" id="A0A146G1I3">
    <property type="interactions" value="16"/>
</dbReference>
<dbReference type="EMBL" id="BDCO01000002">
    <property type="protein sequence ID" value="GAT31695.1"/>
    <property type="molecule type" value="Genomic_DNA"/>
</dbReference>
<gene>
    <name evidence="2" type="ORF">TSACC_289</name>
</gene>
<dbReference type="AlphaFoldDB" id="A0A146G1I3"/>
<protein>
    <submittedName>
        <fullName evidence="2">Type II secretory pathway, pseudopilin PulG</fullName>
    </submittedName>
</protein>
<organism evidence="2 3">
    <name type="scientific">Terrimicrobium sacchariphilum</name>
    <dbReference type="NCBI Taxonomy" id="690879"/>
    <lineage>
        <taxon>Bacteria</taxon>
        <taxon>Pseudomonadati</taxon>
        <taxon>Verrucomicrobiota</taxon>
        <taxon>Terrimicrobiia</taxon>
        <taxon>Terrimicrobiales</taxon>
        <taxon>Terrimicrobiaceae</taxon>
        <taxon>Terrimicrobium</taxon>
    </lineage>
</organism>
<sequence>MKPAYLSSRALTIRETLLGLTLLMVLLAMIIPLWLRSTVIRHGDGSTQALSNLRQLQLATYQMTLDLKGDPNSPAWTSLNGKPLAYAQWRSLLIEGKYLNPQDFTKLTTLTDRGGWFGGNRAVSNAITVYAVCKDDPDTTLLFTTKNWHGLDAKSLSGAPFETRGFAVFRKGGDGAILLNKLCQRADLIGSGGKFNYQPLQ</sequence>
<keyword evidence="1" id="KW-1133">Transmembrane helix</keyword>
<keyword evidence="1" id="KW-0472">Membrane</keyword>
<keyword evidence="3" id="KW-1185">Reference proteome</keyword>
<dbReference type="InParanoid" id="A0A146G1I3"/>